<evidence type="ECO:0000259" key="10">
    <source>
        <dbReference type="Pfam" id="PF00720"/>
    </source>
</evidence>
<evidence type="ECO:0000256" key="6">
    <source>
        <dbReference type="ARBA" id="ARBA00022900"/>
    </source>
</evidence>
<dbReference type="GO" id="GO:0005576">
    <property type="term" value="C:extracellular region"/>
    <property type="evidence" value="ECO:0007669"/>
    <property type="project" value="UniProtKB-SubCell"/>
</dbReference>
<keyword evidence="7" id="KW-1015">Disulfide bond</keyword>
<dbReference type="GO" id="GO:0006508">
    <property type="term" value="P:proteolysis"/>
    <property type="evidence" value="ECO:0007669"/>
    <property type="project" value="UniProtKB-KW"/>
</dbReference>
<feature type="chain" id="PRO_5030535923" evidence="9">
    <location>
        <begin position="27"/>
        <end position="132"/>
    </location>
</feature>
<feature type="signal peptide" evidence="9">
    <location>
        <begin position="1"/>
        <end position="26"/>
    </location>
</feature>
<evidence type="ECO:0000256" key="5">
    <source>
        <dbReference type="ARBA" id="ARBA00022690"/>
    </source>
</evidence>
<comment type="subcellular location">
    <subcellularLocation>
        <location evidence="1">Secreted</location>
    </subcellularLocation>
</comment>
<evidence type="ECO:0000256" key="8">
    <source>
        <dbReference type="RuleBase" id="RU003471"/>
    </source>
</evidence>
<keyword evidence="9" id="KW-0732">Signal</keyword>
<keyword evidence="12" id="KW-1185">Reference proteome</keyword>
<keyword evidence="5 8" id="KW-0646">Protease inhibitor</keyword>
<keyword evidence="11" id="KW-0645">Protease</keyword>
<comment type="similarity">
    <text evidence="2 8">Belongs to the protease inhibitor I16 (SSI) family.</text>
</comment>
<dbReference type="EMBL" id="JAAXPE010000037">
    <property type="protein sequence ID" value="NKY88955.1"/>
    <property type="molecule type" value="Genomic_DNA"/>
</dbReference>
<organism evidence="11 12">
    <name type="scientific">Nocardia veterana</name>
    <dbReference type="NCBI Taxonomy" id="132249"/>
    <lineage>
        <taxon>Bacteria</taxon>
        <taxon>Bacillati</taxon>
        <taxon>Actinomycetota</taxon>
        <taxon>Actinomycetes</taxon>
        <taxon>Mycobacteriales</taxon>
        <taxon>Nocardiaceae</taxon>
        <taxon>Nocardia</taxon>
    </lineage>
</organism>
<evidence type="ECO:0000256" key="2">
    <source>
        <dbReference type="ARBA" id="ARBA00010472"/>
    </source>
</evidence>
<comment type="caution">
    <text evidence="11">The sequence shown here is derived from an EMBL/GenBank/DDBJ whole genome shotgun (WGS) entry which is preliminary data.</text>
</comment>
<dbReference type="GO" id="GO:0004867">
    <property type="term" value="F:serine-type endopeptidase inhibitor activity"/>
    <property type="evidence" value="ECO:0007669"/>
    <property type="project" value="UniProtKB-KW"/>
</dbReference>
<evidence type="ECO:0000313" key="12">
    <source>
        <dbReference type="Proteomes" id="UP000523447"/>
    </source>
</evidence>
<reference evidence="11 12" key="1">
    <citation type="submission" date="2020-04" db="EMBL/GenBank/DDBJ databases">
        <title>MicrobeNet Type strains.</title>
        <authorList>
            <person name="Nicholson A.C."/>
        </authorList>
    </citation>
    <scope>NUCLEOTIDE SEQUENCE [LARGE SCALE GENOMIC DNA]</scope>
    <source>
        <strain evidence="11 12">DSM 44445</strain>
    </source>
</reference>
<dbReference type="RefSeq" id="WP_040715481.1">
    <property type="nucleotide sequence ID" value="NZ_CAWPHS010000031.1"/>
</dbReference>
<evidence type="ECO:0000256" key="4">
    <source>
        <dbReference type="ARBA" id="ARBA00022525"/>
    </source>
</evidence>
<protein>
    <submittedName>
        <fullName evidence="11">Serine protease</fullName>
    </submittedName>
</protein>
<name>A0A7X6RK80_9NOCA</name>
<evidence type="ECO:0000256" key="1">
    <source>
        <dbReference type="ARBA" id="ARBA00004613"/>
    </source>
</evidence>
<keyword evidence="11" id="KW-0378">Hydrolase</keyword>
<dbReference type="InterPro" id="IPR020054">
    <property type="entry name" value="Prot_inh_SSI_I16_CS"/>
</dbReference>
<evidence type="ECO:0000313" key="11">
    <source>
        <dbReference type="EMBL" id="NKY88955.1"/>
    </source>
</evidence>
<accession>A0A7X6RK80</accession>
<dbReference type="InterPro" id="IPR000691">
    <property type="entry name" value="Prot_inh_I16_SSI"/>
</dbReference>
<evidence type="ECO:0000256" key="3">
    <source>
        <dbReference type="ARBA" id="ARBA00011738"/>
    </source>
</evidence>
<sequence length="132" mass="14444">MRRLVRVLTIAAVVLSAELILADATAAAPEPRTALVLSISEGTELASNARTVQLLCEPTGGDHPKAQQACDALARVDGNFDALDIELICTPEYQPFTATADGLWRGRRVHYQQTYPNLCFLESHLSPVFDFF</sequence>
<keyword evidence="6 8" id="KW-0722">Serine protease inhibitor</keyword>
<dbReference type="Proteomes" id="UP000523447">
    <property type="component" value="Unassembled WGS sequence"/>
</dbReference>
<comment type="subunit">
    <text evidence="3">Homodimer.</text>
</comment>
<dbReference type="Pfam" id="PF00720">
    <property type="entry name" value="SSI"/>
    <property type="match status" value="1"/>
</dbReference>
<keyword evidence="4" id="KW-0964">Secreted</keyword>
<evidence type="ECO:0000256" key="7">
    <source>
        <dbReference type="ARBA" id="ARBA00023157"/>
    </source>
</evidence>
<dbReference type="InterPro" id="IPR023549">
    <property type="entry name" value="Subtilisin_inhibitor"/>
</dbReference>
<dbReference type="PROSITE" id="PS00999">
    <property type="entry name" value="SSI"/>
    <property type="match status" value="1"/>
</dbReference>
<dbReference type="SUPFAM" id="SSF55399">
    <property type="entry name" value="Subtilisin inhibitor"/>
    <property type="match status" value="1"/>
</dbReference>
<dbReference type="AlphaFoldDB" id="A0A7X6RK80"/>
<dbReference type="PRINTS" id="PR00294">
    <property type="entry name" value="SSBTLNINHBTR"/>
</dbReference>
<gene>
    <name evidence="11" type="ORF">HGA07_25485</name>
</gene>
<dbReference type="InterPro" id="IPR036819">
    <property type="entry name" value="Subtilisin_inhibitor-like_sf"/>
</dbReference>
<proteinExistence type="inferred from homology"/>
<dbReference type="GO" id="GO:0008233">
    <property type="term" value="F:peptidase activity"/>
    <property type="evidence" value="ECO:0007669"/>
    <property type="project" value="UniProtKB-KW"/>
</dbReference>
<evidence type="ECO:0000256" key="9">
    <source>
        <dbReference type="SAM" id="SignalP"/>
    </source>
</evidence>
<feature type="domain" description="Subtilisin inhibitor" evidence="10">
    <location>
        <begin position="33"/>
        <end position="117"/>
    </location>
</feature>
<dbReference type="Gene3D" id="3.30.350.10">
    <property type="entry name" value="Subtilisin inhibitor-like"/>
    <property type="match status" value="1"/>
</dbReference>